<evidence type="ECO:0000313" key="10">
    <source>
        <dbReference type="Proteomes" id="UP001418222"/>
    </source>
</evidence>
<comment type="caution">
    <text evidence="9">The sequence shown here is derived from an EMBL/GenBank/DDBJ whole genome shotgun (WGS) entry which is preliminary data.</text>
</comment>
<name>A0AAP0FXW3_9ASPA</name>
<dbReference type="GO" id="GO:0016602">
    <property type="term" value="C:CCAAT-binding factor complex"/>
    <property type="evidence" value="ECO:0007669"/>
    <property type="project" value="InterPro"/>
</dbReference>
<keyword evidence="4" id="KW-0010">Activator</keyword>
<evidence type="ECO:0000256" key="2">
    <source>
        <dbReference type="ARBA" id="ARBA00023015"/>
    </source>
</evidence>
<gene>
    <name evidence="9" type="primary">NFYA1</name>
    <name evidence="9" type="ORF">KSP39_PZI019767</name>
</gene>
<comment type="subunit">
    <text evidence="7">Heterotrimeric transcription factor composed of three components, NF-YA, NF-YB and NF-YC. NF-YB and NF-YC must interact and dimerize for NF-YA association and DNA binding.</text>
</comment>
<proteinExistence type="inferred from homology"/>
<dbReference type="GO" id="GO:0003700">
    <property type="term" value="F:DNA-binding transcription factor activity"/>
    <property type="evidence" value="ECO:0007669"/>
    <property type="project" value="UniProtKB-UniRule"/>
</dbReference>
<evidence type="ECO:0000256" key="4">
    <source>
        <dbReference type="ARBA" id="ARBA00023159"/>
    </source>
</evidence>
<comment type="function">
    <text evidence="8">Component of the sequence-specific heterotrimeric transcription factor (NF-Y) which specifically recognizes a 5'-CCAAT-3' box motif found in the promoters of its target genes.</text>
</comment>
<dbReference type="GO" id="GO:0003677">
    <property type="term" value="F:DNA binding"/>
    <property type="evidence" value="ECO:0007669"/>
    <property type="project" value="UniProtKB-KW"/>
</dbReference>
<dbReference type="PROSITE" id="PS51152">
    <property type="entry name" value="NFYA_HAP2_2"/>
    <property type="match status" value="1"/>
</dbReference>
<dbReference type="Pfam" id="PF02045">
    <property type="entry name" value="CBFB_NFYA"/>
    <property type="match status" value="1"/>
</dbReference>
<sequence>MEPRSDGGNYGECNSHSNLLPVFTQPWWPGPAFLAGVDTHAHQMKQQDSACEKDGRFAEEQKRMQSVSPLLPPMIPEYLVPHLGQSIACAAYSFSDPYSNTMAAYAPQSLVHPQLLGMPHARMQLPLEMAEEPVYVNAKQYRGILRRRQSRAKAELEKKIVKSRKPYLHESRHLHAMRRARGCGGRFLNTKKSNANTSNCNHEAELASSSFSSRATNPVPESAMLEQNTPALEDMHHPHKYTGNGDSYRHSFQLSPFDLIKGEGTDEEDYSGQRRAALMANRPRKRELAI</sequence>
<accession>A0AAP0FXW3</accession>
<comment type="similarity">
    <text evidence="8">Belongs to the NFYA/HAP2 subunit family.</text>
</comment>
<dbReference type="PROSITE" id="PS00686">
    <property type="entry name" value="NFYA_HAP2_1"/>
    <property type="match status" value="1"/>
</dbReference>
<reference evidence="9 10" key="1">
    <citation type="journal article" date="2022" name="Nat. Plants">
        <title>Genomes of leafy and leafless Platanthera orchids illuminate the evolution of mycoheterotrophy.</title>
        <authorList>
            <person name="Li M.H."/>
            <person name="Liu K.W."/>
            <person name="Li Z."/>
            <person name="Lu H.C."/>
            <person name="Ye Q.L."/>
            <person name="Zhang D."/>
            <person name="Wang J.Y."/>
            <person name="Li Y.F."/>
            <person name="Zhong Z.M."/>
            <person name="Liu X."/>
            <person name="Yu X."/>
            <person name="Liu D.K."/>
            <person name="Tu X.D."/>
            <person name="Liu B."/>
            <person name="Hao Y."/>
            <person name="Liao X.Y."/>
            <person name="Jiang Y.T."/>
            <person name="Sun W.H."/>
            <person name="Chen J."/>
            <person name="Chen Y.Q."/>
            <person name="Ai Y."/>
            <person name="Zhai J.W."/>
            <person name="Wu S.S."/>
            <person name="Zhou Z."/>
            <person name="Hsiao Y.Y."/>
            <person name="Wu W.L."/>
            <person name="Chen Y.Y."/>
            <person name="Lin Y.F."/>
            <person name="Hsu J.L."/>
            <person name="Li C.Y."/>
            <person name="Wang Z.W."/>
            <person name="Zhao X."/>
            <person name="Zhong W.Y."/>
            <person name="Ma X.K."/>
            <person name="Ma L."/>
            <person name="Huang J."/>
            <person name="Chen G.Z."/>
            <person name="Huang M.Z."/>
            <person name="Huang L."/>
            <person name="Peng D.H."/>
            <person name="Luo Y.B."/>
            <person name="Zou S.Q."/>
            <person name="Chen S.P."/>
            <person name="Lan S."/>
            <person name="Tsai W.C."/>
            <person name="Van de Peer Y."/>
            <person name="Liu Z.J."/>
        </authorList>
    </citation>
    <scope>NUCLEOTIDE SEQUENCE [LARGE SCALE GENOMIC DNA]</scope>
    <source>
        <strain evidence="9">Lor287</strain>
    </source>
</reference>
<dbReference type="Proteomes" id="UP001418222">
    <property type="component" value="Unassembled WGS sequence"/>
</dbReference>
<evidence type="ECO:0000256" key="6">
    <source>
        <dbReference type="ARBA" id="ARBA00023242"/>
    </source>
</evidence>
<dbReference type="Gene3D" id="6.10.250.2430">
    <property type="match status" value="1"/>
</dbReference>
<dbReference type="AlphaFoldDB" id="A0AAP0FXW3"/>
<dbReference type="PRINTS" id="PR00616">
    <property type="entry name" value="CCAATSUBUNTB"/>
</dbReference>
<dbReference type="SMART" id="SM00521">
    <property type="entry name" value="CBF"/>
    <property type="match status" value="1"/>
</dbReference>
<evidence type="ECO:0000256" key="5">
    <source>
        <dbReference type="ARBA" id="ARBA00023163"/>
    </source>
</evidence>
<protein>
    <recommendedName>
        <fullName evidence="8">Nuclear transcription factor Y subunit</fullName>
    </recommendedName>
</protein>
<evidence type="ECO:0000256" key="8">
    <source>
        <dbReference type="RuleBase" id="RU367155"/>
    </source>
</evidence>
<comment type="subcellular location">
    <subcellularLocation>
        <location evidence="1 8">Nucleus</location>
    </subcellularLocation>
</comment>
<keyword evidence="3 8" id="KW-0238">DNA-binding</keyword>
<dbReference type="InterPro" id="IPR001289">
    <property type="entry name" value="NFYA"/>
</dbReference>
<dbReference type="EMBL" id="JBBWWQ010000017">
    <property type="protein sequence ID" value="KAK8923723.1"/>
    <property type="molecule type" value="Genomic_DNA"/>
</dbReference>
<keyword evidence="5 8" id="KW-0804">Transcription</keyword>
<evidence type="ECO:0000256" key="3">
    <source>
        <dbReference type="ARBA" id="ARBA00023125"/>
    </source>
</evidence>
<dbReference type="InterPro" id="IPR018362">
    <property type="entry name" value="CCAAT-binding_factor_CS"/>
</dbReference>
<organism evidence="9 10">
    <name type="scientific">Platanthera zijinensis</name>
    <dbReference type="NCBI Taxonomy" id="2320716"/>
    <lineage>
        <taxon>Eukaryota</taxon>
        <taxon>Viridiplantae</taxon>
        <taxon>Streptophyta</taxon>
        <taxon>Embryophyta</taxon>
        <taxon>Tracheophyta</taxon>
        <taxon>Spermatophyta</taxon>
        <taxon>Magnoliopsida</taxon>
        <taxon>Liliopsida</taxon>
        <taxon>Asparagales</taxon>
        <taxon>Orchidaceae</taxon>
        <taxon>Orchidoideae</taxon>
        <taxon>Orchideae</taxon>
        <taxon>Orchidinae</taxon>
        <taxon>Platanthera</taxon>
    </lineage>
</organism>
<keyword evidence="10" id="KW-1185">Reference proteome</keyword>
<evidence type="ECO:0000256" key="1">
    <source>
        <dbReference type="ARBA" id="ARBA00004123"/>
    </source>
</evidence>
<keyword evidence="2 8" id="KW-0805">Transcription regulation</keyword>
<dbReference type="PANTHER" id="PTHR12632">
    <property type="entry name" value="TRANSCRIPTION FACTOR NF-Y ALPHA-RELATED"/>
    <property type="match status" value="1"/>
</dbReference>
<evidence type="ECO:0000256" key="7">
    <source>
        <dbReference type="ARBA" id="ARBA00025911"/>
    </source>
</evidence>
<keyword evidence="6 8" id="KW-0539">Nucleus</keyword>
<evidence type="ECO:0000313" key="9">
    <source>
        <dbReference type="EMBL" id="KAK8923723.1"/>
    </source>
</evidence>